<sequence>MKTLSYQYNQLSLHEKLDLVPPDANEPGNAALSEKKKLTRKALNFAQKHGLPKRPAHSGFGIYISERLIGAKGKTLADVANKLKELSSIWNLFSSSEKQVRYNSLMIVSFRQHIFVLHTINS</sequence>
<reference evidence="1" key="1">
    <citation type="submission" date="2018-11" db="EMBL/GenBank/DDBJ databases">
        <authorList>
            <consortium name="Pathogen Informatics"/>
        </authorList>
    </citation>
    <scope>NUCLEOTIDE SEQUENCE</scope>
</reference>
<evidence type="ECO:0000313" key="1">
    <source>
        <dbReference type="EMBL" id="VEL09649.1"/>
    </source>
</evidence>
<comment type="caution">
    <text evidence="1">The sequence shown here is derived from an EMBL/GenBank/DDBJ whole genome shotgun (WGS) entry which is preliminary data.</text>
</comment>
<accession>A0A3S4ZET4</accession>
<name>A0A3S4ZET4_9PLAT</name>
<keyword evidence="2" id="KW-1185">Reference proteome</keyword>
<gene>
    <name evidence="1" type="ORF">PXEA_LOCUS3089</name>
</gene>
<dbReference type="AlphaFoldDB" id="A0A3S4ZET4"/>
<proteinExistence type="predicted"/>
<organism evidence="1 2">
    <name type="scientific">Protopolystoma xenopodis</name>
    <dbReference type="NCBI Taxonomy" id="117903"/>
    <lineage>
        <taxon>Eukaryota</taxon>
        <taxon>Metazoa</taxon>
        <taxon>Spiralia</taxon>
        <taxon>Lophotrochozoa</taxon>
        <taxon>Platyhelminthes</taxon>
        <taxon>Monogenea</taxon>
        <taxon>Polyopisthocotylea</taxon>
        <taxon>Polystomatidea</taxon>
        <taxon>Polystomatidae</taxon>
        <taxon>Protopolystoma</taxon>
    </lineage>
</organism>
<dbReference type="EMBL" id="CAAALY010006872">
    <property type="protein sequence ID" value="VEL09649.1"/>
    <property type="molecule type" value="Genomic_DNA"/>
</dbReference>
<dbReference type="SUPFAM" id="SSF47095">
    <property type="entry name" value="HMG-box"/>
    <property type="match status" value="1"/>
</dbReference>
<dbReference type="InterPro" id="IPR036910">
    <property type="entry name" value="HMG_box_dom_sf"/>
</dbReference>
<evidence type="ECO:0008006" key="3">
    <source>
        <dbReference type="Google" id="ProtNLM"/>
    </source>
</evidence>
<dbReference type="Proteomes" id="UP000784294">
    <property type="component" value="Unassembled WGS sequence"/>
</dbReference>
<dbReference type="Gene3D" id="1.10.30.10">
    <property type="entry name" value="High mobility group box domain"/>
    <property type="match status" value="1"/>
</dbReference>
<evidence type="ECO:0000313" key="2">
    <source>
        <dbReference type="Proteomes" id="UP000784294"/>
    </source>
</evidence>
<protein>
    <recommendedName>
        <fullName evidence="3">HMG box domain-containing protein</fullName>
    </recommendedName>
</protein>